<dbReference type="CDD" id="cd00431">
    <property type="entry name" value="cysteine_hydrolases"/>
    <property type="match status" value="1"/>
</dbReference>
<proteinExistence type="predicted"/>
<dbReference type="SUPFAM" id="SSF52499">
    <property type="entry name" value="Isochorismatase-like hydrolases"/>
    <property type="match status" value="1"/>
</dbReference>
<sequence>MAPRLRWTKCCNAAKQHANPVPALGVASSRRRFAPGNAREVRLEALQYGPLAASCAHLCVDMQNLFAQETEWHTPWMERVLPVVERIAQARPERTVFTRFIPAERPDDATGTWRRYYERWRNMTLDALPADLVALVPPLLRLVPPAAVIDKRVYSPWIDPALDRVLRGRDIDSLIITGAETDVCVLATVLGAVDRGYRVVIATDAICSSSDQTHDALLTLYRSRYGQQVETAEADDILRCWR</sequence>
<gene>
    <name evidence="3" type="ORF">GXW71_09655</name>
</gene>
<protein>
    <submittedName>
        <fullName evidence="3">Cysteine hydrolase</fullName>
    </submittedName>
</protein>
<dbReference type="GO" id="GO:0016787">
    <property type="term" value="F:hydrolase activity"/>
    <property type="evidence" value="ECO:0007669"/>
    <property type="project" value="UniProtKB-KW"/>
</dbReference>
<accession>A0ABS5EWE3</accession>
<dbReference type="InterPro" id="IPR050272">
    <property type="entry name" value="Isochorismatase-like_hydrls"/>
</dbReference>
<name>A0ABS5EWE3_9PROT</name>
<dbReference type="EMBL" id="JAAGBB010000009">
    <property type="protein sequence ID" value="MBR0664617.1"/>
    <property type="molecule type" value="Genomic_DNA"/>
</dbReference>
<reference evidence="4" key="1">
    <citation type="journal article" date="2021" name="Syst. Appl. Microbiol.">
        <title>Roseomonas hellenica sp. nov., isolated from roots of wild-growing Alkanna tinctoria.</title>
        <authorList>
            <person name="Rat A."/>
            <person name="Naranjo H.D."/>
            <person name="Lebbe L."/>
            <person name="Cnockaert M."/>
            <person name="Krigas N."/>
            <person name="Grigoriadou K."/>
            <person name="Maloupa E."/>
            <person name="Willems A."/>
        </authorList>
    </citation>
    <scope>NUCLEOTIDE SEQUENCE [LARGE SCALE GENOMIC DNA]</scope>
    <source>
        <strain evidence="4">LMG 31523</strain>
    </source>
</reference>
<dbReference type="InterPro" id="IPR036380">
    <property type="entry name" value="Isochorismatase-like_sf"/>
</dbReference>
<dbReference type="InterPro" id="IPR000868">
    <property type="entry name" value="Isochorismatase-like_dom"/>
</dbReference>
<organism evidence="3 4">
    <name type="scientific">Plastoroseomonas hellenica</name>
    <dbReference type="NCBI Taxonomy" id="2687306"/>
    <lineage>
        <taxon>Bacteria</taxon>
        <taxon>Pseudomonadati</taxon>
        <taxon>Pseudomonadota</taxon>
        <taxon>Alphaproteobacteria</taxon>
        <taxon>Acetobacterales</taxon>
        <taxon>Acetobacteraceae</taxon>
        <taxon>Plastoroseomonas</taxon>
    </lineage>
</organism>
<dbReference type="Pfam" id="PF00857">
    <property type="entry name" value="Isochorismatase"/>
    <property type="match status" value="1"/>
</dbReference>
<keyword evidence="1 3" id="KW-0378">Hydrolase</keyword>
<evidence type="ECO:0000313" key="4">
    <source>
        <dbReference type="Proteomes" id="UP001196870"/>
    </source>
</evidence>
<keyword evidence="4" id="KW-1185">Reference proteome</keyword>
<dbReference type="PANTHER" id="PTHR43540">
    <property type="entry name" value="PEROXYUREIDOACRYLATE/UREIDOACRYLATE AMIDOHYDROLASE-RELATED"/>
    <property type="match status" value="1"/>
</dbReference>
<evidence type="ECO:0000259" key="2">
    <source>
        <dbReference type="Pfam" id="PF00857"/>
    </source>
</evidence>
<evidence type="ECO:0000256" key="1">
    <source>
        <dbReference type="ARBA" id="ARBA00022801"/>
    </source>
</evidence>
<comment type="caution">
    <text evidence="3">The sequence shown here is derived from an EMBL/GenBank/DDBJ whole genome shotgun (WGS) entry which is preliminary data.</text>
</comment>
<feature type="domain" description="Isochorismatase-like" evidence="2">
    <location>
        <begin position="56"/>
        <end position="232"/>
    </location>
</feature>
<dbReference type="PANTHER" id="PTHR43540:SF6">
    <property type="entry name" value="ISOCHORISMATASE-LIKE DOMAIN-CONTAINING PROTEIN"/>
    <property type="match status" value="1"/>
</dbReference>
<dbReference type="Gene3D" id="3.40.50.850">
    <property type="entry name" value="Isochorismatase-like"/>
    <property type="match status" value="1"/>
</dbReference>
<dbReference type="Proteomes" id="UP001196870">
    <property type="component" value="Unassembled WGS sequence"/>
</dbReference>
<evidence type="ECO:0000313" key="3">
    <source>
        <dbReference type="EMBL" id="MBR0664617.1"/>
    </source>
</evidence>